<dbReference type="InterPro" id="IPR045507">
    <property type="entry name" value="DUF6483"/>
</dbReference>
<dbReference type="EMBL" id="LGUG01000004">
    <property type="protein sequence ID" value="KON96740.1"/>
    <property type="molecule type" value="Genomic_DNA"/>
</dbReference>
<sequence>MQNDYIIRMLQQMTVVFTRIIGLKENKRYDEALGATGEELKKRIGITPKLIDALAWDEIINLITTNEPQPSGKCLTVAGLLKEEGDIYRLQGEFEKGYERHLKSLYILLFANERYGVHLLEIDRLIEQMMPSLSEYELPRDAKRMLFGYYETAGKYAKAENILFELVNEPEQKRQDVIQEGMAFYERLLQKNDEELKKGGLPQAEIMDGLQELQKKSR</sequence>
<dbReference type="EMBL" id="FNED01000018">
    <property type="protein sequence ID" value="SDJ47186.1"/>
    <property type="molecule type" value="Genomic_DNA"/>
</dbReference>
<proteinExistence type="predicted"/>
<gene>
    <name evidence="1" type="ORF">AF333_15925</name>
    <name evidence="2" type="ORF">SAMN04487909_11893</name>
</gene>
<evidence type="ECO:0000313" key="3">
    <source>
        <dbReference type="Proteomes" id="UP000037269"/>
    </source>
</evidence>
<keyword evidence="3" id="KW-1185">Reference proteome</keyword>
<dbReference type="Proteomes" id="UP000182836">
    <property type="component" value="Unassembled WGS sequence"/>
</dbReference>
<evidence type="ECO:0000313" key="2">
    <source>
        <dbReference type="EMBL" id="SDJ47186.1"/>
    </source>
</evidence>
<evidence type="ECO:0000313" key="4">
    <source>
        <dbReference type="Proteomes" id="UP000182836"/>
    </source>
</evidence>
<dbReference type="OrthoDB" id="1905743at2"/>
<dbReference type="Pfam" id="PF20092">
    <property type="entry name" value="DUF6483"/>
    <property type="match status" value="1"/>
</dbReference>
<dbReference type="RefSeq" id="WP_043063483.1">
    <property type="nucleotide sequence ID" value="NZ_BJOA01000258.1"/>
</dbReference>
<protein>
    <submittedName>
        <fullName evidence="1">Uncharacterized protein</fullName>
    </submittedName>
</protein>
<accession>A0A0D1XXE1</accession>
<reference evidence="1 3" key="1">
    <citation type="submission" date="2015-07" db="EMBL/GenBank/DDBJ databases">
        <title>Fjat-14205 dsm 2895.</title>
        <authorList>
            <person name="Liu B."/>
            <person name="Wang J."/>
            <person name="Zhu Y."/>
            <person name="Liu G."/>
            <person name="Chen Q."/>
            <person name="Chen Z."/>
            <person name="Lan J."/>
            <person name="Che J."/>
            <person name="Ge C."/>
            <person name="Shi H."/>
            <person name="Pan Z."/>
            <person name="Liu X."/>
        </authorList>
    </citation>
    <scope>NUCLEOTIDE SEQUENCE [LARGE SCALE GENOMIC DNA]</scope>
    <source>
        <strain evidence="1 3">DSM 2895</strain>
    </source>
</reference>
<name>A0A0D1XXE1_ANEMI</name>
<reference evidence="2 4" key="2">
    <citation type="submission" date="2016-10" db="EMBL/GenBank/DDBJ databases">
        <authorList>
            <person name="de Groot N.N."/>
        </authorList>
    </citation>
    <scope>NUCLEOTIDE SEQUENCE [LARGE SCALE GENOMIC DNA]</scope>
    <source>
        <strain evidence="2 4">DSM 2895</strain>
    </source>
</reference>
<dbReference type="PATRIC" id="fig|47500.12.peg.5570"/>
<organism evidence="1 3">
    <name type="scientific">Aneurinibacillus migulanus</name>
    <name type="common">Bacillus migulanus</name>
    <dbReference type="NCBI Taxonomy" id="47500"/>
    <lineage>
        <taxon>Bacteria</taxon>
        <taxon>Bacillati</taxon>
        <taxon>Bacillota</taxon>
        <taxon>Bacilli</taxon>
        <taxon>Bacillales</taxon>
        <taxon>Paenibacillaceae</taxon>
        <taxon>Aneurinibacillus group</taxon>
        <taxon>Aneurinibacillus</taxon>
    </lineage>
</organism>
<dbReference type="GeneID" id="42306657"/>
<dbReference type="Proteomes" id="UP000037269">
    <property type="component" value="Unassembled WGS sequence"/>
</dbReference>
<evidence type="ECO:0000313" key="1">
    <source>
        <dbReference type="EMBL" id="KON96740.1"/>
    </source>
</evidence>
<dbReference type="AlphaFoldDB" id="A0A0D1XXE1"/>